<keyword evidence="2 5" id="KW-0812">Transmembrane</keyword>
<sequence>MIWLWWIGAALILGVIEMATADLTFLMLAGGALGGALTAALGGPVWVQVIVFAVVATALLVAVRPWAKRHLAATTPEMRTNAEARVGREATALTVVDARDGRINLDGEEWSARLADAPEAYGTNATAHVDPGAGVRVVAIDGAVAVVVPLPPRR</sequence>
<protein>
    <submittedName>
        <fullName evidence="7">Membrane protein implicated in regulation of membrane protease activity</fullName>
    </submittedName>
</protein>
<evidence type="ECO:0000256" key="1">
    <source>
        <dbReference type="ARBA" id="ARBA00004141"/>
    </source>
</evidence>
<dbReference type="InterPro" id="IPR002810">
    <property type="entry name" value="NfeD-like_C"/>
</dbReference>
<comment type="subcellular location">
    <subcellularLocation>
        <location evidence="1">Membrane</location>
        <topology evidence="1">Multi-pass membrane protein</topology>
    </subcellularLocation>
</comment>
<proteinExistence type="predicted"/>
<evidence type="ECO:0000256" key="2">
    <source>
        <dbReference type="ARBA" id="ARBA00022692"/>
    </source>
</evidence>
<dbReference type="RefSeq" id="WP_092609842.1">
    <property type="nucleotide sequence ID" value="NZ_FNHU01000006.1"/>
</dbReference>
<dbReference type="AlphaFoldDB" id="A0A1G9VQC2"/>
<keyword evidence="7" id="KW-0645">Protease</keyword>
<dbReference type="Gene3D" id="2.40.50.140">
    <property type="entry name" value="Nucleic acid-binding proteins"/>
    <property type="match status" value="1"/>
</dbReference>
<evidence type="ECO:0000313" key="8">
    <source>
        <dbReference type="Proteomes" id="UP000199671"/>
    </source>
</evidence>
<dbReference type="Proteomes" id="UP000199671">
    <property type="component" value="Unassembled WGS sequence"/>
</dbReference>
<evidence type="ECO:0000313" key="7">
    <source>
        <dbReference type="EMBL" id="SDM74356.1"/>
    </source>
</evidence>
<gene>
    <name evidence="7" type="ORF">SAMN04487766_10698</name>
</gene>
<dbReference type="GO" id="GO:0006508">
    <property type="term" value="P:proteolysis"/>
    <property type="evidence" value="ECO:0007669"/>
    <property type="project" value="UniProtKB-KW"/>
</dbReference>
<keyword evidence="3 5" id="KW-1133">Transmembrane helix</keyword>
<evidence type="ECO:0000259" key="6">
    <source>
        <dbReference type="Pfam" id="PF01957"/>
    </source>
</evidence>
<dbReference type="PANTHER" id="PTHR33507:SF3">
    <property type="entry name" value="INNER MEMBRANE PROTEIN YBBJ"/>
    <property type="match status" value="1"/>
</dbReference>
<evidence type="ECO:0000256" key="4">
    <source>
        <dbReference type="ARBA" id="ARBA00023136"/>
    </source>
</evidence>
<evidence type="ECO:0000256" key="5">
    <source>
        <dbReference type="SAM" id="Phobius"/>
    </source>
</evidence>
<dbReference type="Pfam" id="PF01957">
    <property type="entry name" value="NfeD"/>
    <property type="match status" value="1"/>
</dbReference>
<keyword evidence="4 5" id="KW-0472">Membrane</keyword>
<reference evidence="7 8" key="1">
    <citation type="submission" date="2016-10" db="EMBL/GenBank/DDBJ databases">
        <authorList>
            <person name="de Groot N.N."/>
        </authorList>
    </citation>
    <scope>NUCLEOTIDE SEQUENCE [LARGE SCALE GENOMIC DNA]</scope>
    <source>
        <strain evidence="7 8">KPR-7B</strain>
    </source>
</reference>
<feature type="domain" description="NfeD-like C-terminal" evidence="6">
    <location>
        <begin position="83"/>
        <end position="149"/>
    </location>
</feature>
<organism evidence="7 8">
    <name type="scientific">Actinomyces ruminicola</name>
    <dbReference type="NCBI Taxonomy" id="332524"/>
    <lineage>
        <taxon>Bacteria</taxon>
        <taxon>Bacillati</taxon>
        <taxon>Actinomycetota</taxon>
        <taxon>Actinomycetes</taxon>
        <taxon>Actinomycetales</taxon>
        <taxon>Actinomycetaceae</taxon>
        <taxon>Actinomyces</taxon>
    </lineage>
</organism>
<dbReference type="InterPro" id="IPR012340">
    <property type="entry name" value="NA-bd_OB-fold"/>
</dbReference>
<keyword evidence="7" id="KW-0378">Hydrolase</keyword>
<feature type="transmembrane region" description="Helical" evidence="5">
    <location>
        <begin position="45"/>
        <end position="63"/>
    </location>
</feature>
<dbReference type="OrthoDB" id="3174252at2"/>
<evidence type="ECO:0000256" key="3">
    <source>
        <dbReference type="ARBA" id="ARBA00022989"/>
    </source>
</evidence>
<name>A0A1G9VQC2_9ACTO</name>
<dbReference type="EMBL" id="FNHU01000006">
    <property type="protein sequence ID" value="SDM74356.1"/>
    <property type="molecule type" value="Genomic_DNA"/>
</dbReference>
<accession>A0A1G9VQC2</accession>
<dbReference type="PANTHER" id="PTHR33507">
    <property type="entry name" value="INNER MEMBRANE PROTEIN YBBJ"/>
    <property type="match status" value="1"/>
</dbReference>
<dbReference type="GO" id="GO:0008233">
    <property type="term" value="F:peptidase activity"/>
    <property type="evidence" value="ECO:0007669"/>
    <property type="project" value="UniProtKB-KW"/>
</dbReference>
<dbReference type="GO" id="GO:0005886">
    <property type="term" value="C:plasma membrane"/>
    <property type="evidence" value="ECO:0007669"/>
    <property type="project" value="TreeGrafter"/>
</dbReference>
<dbReference type="InterPro" id="IPR052165">
    <property type="entry name" value="Membrane_assoc_protease"/>
</dbReference>